<dbReference type="PRINTS" id="PR00411">
    <property type="entry name" value="PNDRDTASEI"/>
</dbReference>
<dbReference type="InterPro" id="IPR045024">
    <property type="entry name" value="NDH-2"/>
</dbReference>
<comment type="catalytic activity">
    <reaction evidence="8">
        <text>a quinone + NADH + H(+) = a quinol + NAD(+)</text>
        <dbReference type="Rhea" id="RHEA:46160"/>
        <dbReference type="ChEBI" id="CHEBI:15378"/>
        <dbReference type="ChEBI" id="CHEBI:24646"/>
        <dbReference type="ChEBI" id="CHEBI:57540"/>
        <dbReference type="ChEBI" id="CHEBI:57945"/>
        <dbReference type="ChEBI" id="CHEBI:132124"/>
        <dbReference type="EC" id="1.6.5.9"/>
    </reaction>
</comment>
<organism evidence="11">
    <name type="scientific">freshwater metagenome</name>
    <dbReference type="NCBI Taxonomy" id="449393"/>
    <lineage>
        <taxon>unclassified sequences</taxon>
        <taxon>metagenomes</taxon>
        <taxon>ecological metagenomes</taxon>
    </lineage>
</organism>
<dbReference type="PANTHER" id="PTHR43706:SF47">
    <property type="entry name" value="EXTERNAL NADH-UBIQUINONE OXIDOREDUCTASE 1, MITOCHONDRIAL-RELATED"/>
    <property type="match status" value="1"/>
</dbReference>
<dbReference type="InterPro" id="IPR054585">
    <property type="entry name" value="NDH2-like_C"/>
</dbReference>
<feature type="domain" description="FAD/NAD(P)-binding" evidence="9">
    <location>
        <begin position="6"/>
        <end position="314"/>
    </location>
</feature>
<keyword evidence="6" id="KW-0560">Oxidoreductase</keyword>
<evidence type="ECO:0000256" key="5">
    <source>
        <dbReference type="ARBA" id="ARBA00022946"/>
    </source>
</evidence>
<feature type="domain" description="External alternative NADH-ubiquinone oxidoreductase-like C-terminal" evidence="10">
    <location>
        <begin position="338"/>
        <end position="391"/>
    </location>
</feature>
<dbReference type="Pfam" id="PF22366">
    <property type="entry name" value="NDH2_C"/>
    <property type="match status" value="1"/>
</dbReference>
<proteinExistence type="inferred from homology"/>
<dbReference type="InterPro" id="IPR036188">
    <property type="entry name" value="FAD/NAD-bd_sf"/>
</dbReference>
<evidence type="ECO:0000256" key="2">
    <source>
        <dbReference type="ARBA" id="ARBA00012637"/>
    </source>
</evidence>
<evidence type="ECO:0000256" key="7">
    <source>
        <dbReference type="ARBA" id="ARBA00023027"/>
    </source>
</evidence>
<dbReference type="PRINTS" id="PR00368">
    <property type="entry name" value="FADPNR"/>
</dbReference>
<dbReference type="GO" id="GO:0005739">
    <property type="term" value="C:mitochondrion"/>
    <property type="evidence" value="ECO:0007669"/>
    <property type="project" value="UniProtKB-ARBA"/>
</dbReference>
<dbReference type="Pfam" id="PF07992">
    <property type="entry name" value="Pyr_redox_2"/>
    <property type="match status" value="1"/>
</dbReference>
<dbReference type="EC" id="1.6.5.9" evidence="2"/>
<dbReference type="PANTHER" id="PTHR43706">
    <property type="entry name" value="NADH DEHYDROGENASE"/>
    <property type="match status" value="1"/>
</dbReference>
<sequence>MERSHRVVIVGAGFAGLTCARELAKNAAVHVTVIDRNAYQTFSPLLYQVATGGLPEDDIAYPVRAAIPGVDFHRGEVVRIDPLAKNLRLADATVINWDELVLATGSVGATFGVPGVAENALQMKSIQEAREIRRRLLITYEDVDVGLKPKEALRVVVVGGGPTGVEITGAVAELQRSMKHEFPRVAEFAHVTLVEAGPRLLPSFTEKSSAHAKSELEEIGAVVLVDAAVDRMYESDVHLKSGEVLPAGTMIWAAGVSAPEAWTALGVSDRANRLRVPATLELSEGLWVIGDTASLDGVDGRPLPMVAPVALQMGRHVAKQISARLAGQPFTDFVYKDKGQMATIGRRRAVVEMPGGMRMHGTPAWLAWLALHVAYLAGGRNRVSVMADWMWNYAVWGIGPRRTVID</sequence>
<dbReference type="GO" id="GO:0050136">
    <property type="term" value="F:NADH dehydrogenase (quinone) (non-electrogenic) activity"/>
    <property type="evidence" value="ECO:0007669"/>
    <property type="project" value="UniProtKB-EC"/>
</dbReference>
<reference evidence="11" key="1">
    <citation type="submission" date="2020-05" db="EMBL/GenBank/DDBJ databases">
        <authorList>
            <person name="Chiriac C."/>
            <person name="Salcher M."/>
            <person name="Ghai R."/>
            <person name="Kavagutti S V."/>
        </authorList>
    </citation>
    <scope>NUCLEOTIDE SEQUENCE</scope>
</reference>
<dbReference type="SUPFAM" id="SSF51905">
    <property type="entry name" value="FAD/NAD(P)-binding domain"/>
    <property type="match status" value="2"/>
</dbReference>
<accession>A0A6J6QC99</accession>
<dbReference type="InterPro" id="IPR023753">
    <property type="entry name" value="FAD/NAD-binding_dom"/>
</dbReference>
<gene>
    <name evidence="11" type="ORF">UFOPK2625_00786</name>
</gene>
<evidence type="ECO:0000259" key="9">
    <source>
        <dbReference type="Pfam" id="PF07992"/>
    </source>
</evidence>
<keyword evidence="4" id="KW-0274">FAD</keyword>
<dbReference type="Gene3D" id="3.50.50.100">
    <property type="match status" value="1"/>
</dbReference>
<keyword evidence="3" id="KW-0285">Flavoprotein</keyword>
<dbReference type="EMBL" id="CAEZXZ010000106">
    <property type="protein sequence ID" value="CAB4706805.1"/>
    <property type="molecule type" value="Genomic_DNA"/>
</dbReference>
<protein>
    <recommendedName>
        <fullName evidence="2">NADH:ubiquinone reductase (non-electrogenic)</fullName>
        <ecNumber evidence="2">1.6.5.9</ecNumber>
    </recommendedName>
</protein>
<keyword evidence="7" id="KW-0520">NAD</keyword>
<evidence type="ECO:0000256" key="4">
    <source>
        <dbReference type="ARBA" id="ARBA00022827"/>
    </source>
</evidence>
<keyword evidence="5" id="KW-0809">Transit peptide</keyword>
<evidence type="ECO:0000256" key="6">
    <source>
        <dbReference type="ARBA" id="ARBA00023002"/>
    </source>
</evidence>
<evidence type="ECO:0000259" key="10">
    <source>
        <dbReference type="Pfam" id="PF22366"/>
    </source>
</evidence>
<evidence type="ECO:0000256" key="1">
    <source>
        <dbReference type="ARBA" id="ARBA00005272"/>
    </source>
</evidence>
<comment type="similarity">
    <text evidence="1">Belongs to the NADH dehydrogenase family.</text>
</comment>
<evidence type="ECO:0000313" key="11">
    <source>
        <dbReference type="EMBL" id="CAB4706805.1"/>
    </source>
</evidence>
<dbReference type="AlphaFoldDB" id="A0A6J6QC99"/>
<name>A0A6J6QC99_9ZZZZ</name>
<evidence type="ECO:0000256" key="3">
    <source>
        <dbReference type="ARBA" id="ARBA00022630"/>
    </source>
</evidence>
<evidence type="ECO:0000256" key="8">
    <source>
        <dbReference type="ARBA" id="ARBA00047599"/>
    </source>
</evidence>